<evidence type="ECO:0000256" key="2">
    <source>
        <dbReference type="ARBA" id="ARBA00022737"/>
    </source>
</evidence>
<evidence type="ECO:0000313" key="5">
    <source>
        <dbReference type="EMBL" id="CDO55452.1"/>
    </source>
</evidence>
<gene>
    <name evidence="5" type="ORF">BN980_GECA11s01440g</name>
</gene>
<evidence type="ECO:0000313" key="6">
    <source>
        <dbReference type="Proteomes" id="UP000242525"/>
    </source>
</evidence>
<dbReference type="GO" id="GO:0005634">
    <property type="term" value="C:nucleus"/>
    <property type="evidence" value="ECO:0007669"/>
    <property type="project" value="TreeGrafter"/>
</dbReference>
<name>A0A0J9XEW9_GEOCN</name>
<feature type="region of interest" description="Disordered" evidence="4">
    <location>
        <begin position="106"/>
        <end position="135"/>
    </location>
</feature>
<dbReference type="InterPro" id="IPR015943">
    <property type="entry name" value="WD40/YVTN_repeat-like_dom_sf"/>
</dbReference>
<feature type="compositionally biased region" description="Polar residues" evidence="4">
    <location>
        <begin position="624"/>
        <end position="640"/>
    </location>
</feature>
<dbReference type="GO" id="GO:0045013">
    <property type="term" value="P:carbon catabolite repression of transcription"/>
    <property type="evidence" value="ECO:0007669"/>
    <property type="project" value="TreeGrafter"/>
</dbReference>
<evidence type="ECO:0000256" key="1">
    <source>
        <dbReference type="ARBA" id="ARBA00022574"/>
    </source>
</evidence>
<organism evidence="5 6">
    <name type="scientific">Geotrichum candidum</name>
    <name type="common">Oospora lactis</name>
    <name type="synonym">Dipodascus geotrichum</name>
    <dbReference type="NCBI Taxonomy" id="1173061"/>
    <lineage>
        <taxon>Eukaryota</taxon>
        <taxon>Fungi</taxon>
        <taxon>Dikarya</taxon>
        <taxon>Ascomycota</taxon>
        <taxon>Saccharomycotina</taxon>
        <taxon>Dipodascomycetes</taxon>
        <taxon>Dipodascales</taxon>
        <taxon>Dipodascaceae</taxon>
        <taxon>Geotrichum</taxon>
    </lineage>
</organism>
<dbReference type="AlphaFoldDB" id="A0A0J9XEW9"/>
<comment type="caution">
    <text evidence="5">The sequence shown here is derived from an EMBL/GenBank/DDBJ whole genome shotgun (WGS) entry which is preliminary data.</text>
</comment>
<dbReference type="Gene3D" id="2.130.10.10">
    <property type="entry name" value="YVTN repeat-like/Quinoprotein amine dehydrogenase"/>
    <property type="match status" value="1"/>
</dbReference>
<feature type="region of interest" description="Disordered" evidence="4">
    <location>
        <begin position="405"/>
        <end position="449"/>
    </location>
</feature>
<dbReference type="GO" id="GO:0051286">
    <property type="term" value="C:cell tip"/>
    <property type="evidence" value="ECO:0007669"/>
    <property type="project" value="TreeGrafter"/>
</dbReference>
<dbReference type="PANTHER" id="PTHR14107">
    <property type="entry name" value="WD REPEAT PROTEIN"/>
    <property type="match status" value="1"/>
</dbReference>
<evidence type="ECO:0000256" key="3">
    <source>
        <dbReference type="PROSITE-ProRule" id="PRU00221"/>
    </source>
</evidence>
<dbReference type="PANTHER" id="PTHR14107:SF16">
    <property type="entry name" value="AT02583P"/>
    <property type="match status" value="1"/>
</dbReference>
<feature type="repeat" description="WD" evidence="3">
    <location>
        <begin position="551"/>
        <end position="597"/>
    </location>
</feature>
<dbReference type="SMART" id="SM00320">
    <property type="entry name" value="WD40"/>
    <property type="match status" value="4"/>
</dbReference>
<accession>A0A0J9XEW9</accession>
<dbReference type="OrthoDB" id="3367at2759"/>
<feature type="compositionally biased region" description="Polar residues" evidence="4">
    <location>
        <begin position="106"/>
        <end position="126"/>
    </location>
</feature>
<dbReference type="GO" id="GO:0032153">
    <property type="term" value="C:cell division site"/>
    <property type="evidence" value="ECO:0007669"/>
    <property type="project" value="TreeGrafter"/>
</dbReference>
<dbReference type="Pfam" id="PF00400">
    <property type="entry name" value="WD40"/>
    <property type="match status" value="1"/>
</dbReference>
<dbReference type="InterPro" id="IPR019775">
    <property type="entry name" value="WD40_repeat_CS"/>
</dbReference>
<keyword evidence="6" id="KW-1185">Reference proteome</keyword>
<protein>
    <submittedName>
        <fullName evidence="5">Uncharacterized protein</fullName>
    </submittedName>
</protein>
<dbReference type="STRING" id="1173061.A0A0J9XEW9"/>
<dbReference type="EMBL" id="CCBN010000011">
    <property type="protein sequence ID" value="CDO55452.1"/>
    <property type="molecule type" value="Genomic_DNA"/>
</dbReference>
<feature type="repeat" description="WD" evidence="3">
    <location>
        <begin position="499"/>
        <end position="532"/>
    </location>
</feature>
<keyword evidence="2" id="KW-0677">Repeat</keyword>
<feature type="region of interest" description="Disordered" evidence="4">
    <location>
        <begin position="609"/>
        <end position="641"/>
    </location>
</feature>
<dbReference type="PROSITE" id="PS50082">
    <property type="entry name" value="WD_REPEATS_2"/>
    <property type="match status" value="2"/>
</dbReference>
<reference evidence="5" key="1">
    <citation type="submission" date="2014-03" db="EMBL/GenBank/DDBJ databases">
        <authorList>
            <person name="Casaregola S."/>
        </authorList>
    </citation>
    <scope>NUCLEOTIDE SEQUENCE [LARGE SCALE GENOMIC DNA]</scope>
    <source>
        <strain evidence="5">CLIB 918</strain>
    </source>
</reference>
<dbReference type="InterPro" id="IPR051362">
    <property type="entry name" value="WD_repeat_creC_regulators"/>
</dbReference>
<dbReference type="InterPro" id="IPR001680">
    <property type="entry name" value="WD40_rpt"/>
</dbReference>
<feature type="region of interest" description="Disordered" evidence="4">
    <location>
        <begin position="169"/>
        <end position="196"/>
    </location>
</feature>
<feature type="compositionally biased region" description="Low complexity" evidence="4">
    <location>
        <begin position="412"/>
        <end position="445"/>
    </location>
</feature>
<proteinExistence type="predicted"/>
<evidence type="ECO:0000256" key="4">
    <source>
        <dbReference type="SAM" id="MobiDB-lite"/>
    </source>
</evidence>
<sequence length="708" mass="76301">MFILPPPPRYPVYSTSTLGAGVKVDNAIELASKLTQHAKTSLPATGTNFAAPEGVYEGRDCLCLSDPGYHPSDMPPAVVNPLAPVTFLPRTHSSGVRLTVLKTPSSSAGQRSLSNTSTVVAPTTSRPWYAGPRRPSVAATEHTIAVGTGGVSAAGDAPNHQDAFEAALGPFFDNNNNNNNTDLDGKKRKAPKTSLTKNNSSFISRTLVIDNLNKKLNERQHRSSVNSGTRGSGGGEEECLMWANMGRSFNWFDPANNANLVHNSTNGTGSIKKELLSKILFTKSHPLCHDINLTTYQANAGSNGSSSSSLPPLDLVLGMSSGDIVYLEAMSNKYTRINKNGDVTRSAITDIKWLPGSPNYFVTTHANGMVMVFDKDREDGGFAQQGGMALKDARSTEMMRVIKSLYSSPSPGTNGNGSTNGTSNNNNNSSTNTNNNNNSNNNNNNLNDSRYNPVAVYHISNLPLTSITFSPNRRLAVLTSNDGYLRVLDLATEKLTDVFPSYYAGVLAAAFSPDGRYLVTAGQDDMITIFSLLDPFDDEGTKERRVVARGINGHGSWVRRVAFDPWNCDDLSYRIGSVAEDGTLSLWDFSPLQKIKKKTAAAITTGLARAGSAVGDEPAPQPSPRRSTAATPSDQQQQQPRVHPFVPLEDVTQILPVAVVPVKPVNDEAGKFDYAEALSDLVFLRDRIVVAAKDGRVWTWLRPVSDAH</sequence>
<keyword evidence="1 3" id="KW-0853">WD repeat</keyword>
<dbReference type="PROSITE" id="PS00678">
    <property type="entry name" value="WD_REPEATS_1"/>
    <property type="match status" value="1"/>
</dbReference>
<dbReference type="Proteomes" id="UP000242525">
    <property type="component" value="Unassembled WGS sequence"/>
</dbReference>
<dbReference type="InterPro" id="IPR036322">
    <property type="entry name" value="WD40_repeat_dom_sf"/>
</dbReference>
<dbReference type="SUPFAM" id="SSF50978">
    <property type="entry name" value="WD40 repeat-like"/>
    <property type="match status" value="1"/>
</dbReference>